<dbReference type="Proteomes" id="UP000037035">
    <property type="component" value="Unassembled WGS sequence"/>
</dbReference>
<protein>
    <submittedName>
        <fullName evidence="1">Uncharacterized protein</fullName>
    </submittedName>
</protein>
<organism evidence="1 2">
    <name type="scientific">Puccinia sorghi</name>
    <dbReference type="NCBI Taxonomy" id="27349"/>
    <lineage>
        <taxon>Eukaryota</taxon>
        <taxon>Fungi</taxon>
        <taxon>Dikarya</taxon>
        <taxon>Basidiomycota</taxon>
        <taxon>Pucciniomycotina</taxon>
        <taxon>Pucciniomycetes</taxon>
        <taxon>Pucciniales</taxon>
        <taxon>Pucciniaceae</taxon>
        <taxon>Puccinia</taxon>
    </lineage>
</organism>
<gene>
    <name evidence="1" type="ORF">VP01_631g4</name>
</gene>
<evidence type="ECO:0000313" key="2">
    <source>
        <dbReference type="Proteomes" id="UP000037035"/>
    </source>
</evidence>
<sequence length="89" mass="9804">MATTILEQLPIKLSKAANYLLCDVASFKKWIDSATSLGKDNVDCGLKLQMEDCGALEKQAAATVEVQNHLFTVEAAHHSSSLRRKNQEE</sequence>
<proteinExistence type="predicted"/>
<accession>A0A0L6UIB9</accession>
<keyword evidence="2" id="KW-1185">Reference proteome</keyword>
<dbReference type="EMBL" id="LAVV01011630">
    <property type="protein sequence ID" value="KNZ47550.1"/>
    <property type="molecule type" value="Genomic_DNA"/>
</dbReference>
<name>A0A0L6UIB9_9BASI</name>
<evidence type="ECO:0000313" key="1">
    <source>
        <dbReference type="EMBL" id="KNZ47550.1"/>
    </source>
</evidence>
<dbReference type="AlphaFoldDB" id="A0A0L6UIB9"/>
<dbReference type="VEuPathDB" id="FungiDB:VP01_631g4"/>
<comment type="caution">
    <text evidence="1">The sequence shown here is derived from an EMBL/GenBank/DDBJ whole genome shotgun (WGS) entry which is preliminary data.</text>
</comment>
<reference evidence="1 2" key="1">
    <citation type="submission" date="2015-08" db="EMBL/GenBank/DDBJ databases">
        <title>Next Generation Sequencing and Analysis of the Genome of Puccinia sorghi L Schw, the Causal Agent of Maize Common Rust.</title>
        <authorList>
            <person name="Rochi L."/>
            <person name="Burguener G."/>
            <person name="Darino M."/>
            <person name="Turjanski A."/>
            <person name="Kreff E."/>
            <person name="Dieguez M.J."/>
            <person name="Sacco F."/>
        </authorList>
    </citation>
    <scope>NUCLEOTIDE SEQUENCE [LARGE SCALE GENOMIC DNA]</scope>
    <source>
        <strain evidence="1 2">RO10H11247</strain>
    </source>
</reference>